<evidence type="ECO:0000313" key="2">
    <source>
        <dbReference type="EMBL" id="ASF48357.1"/>
    </source>
</evidence>
<evidence type="ECO:0000313" key="3">
    <source>
        <dbReference type="Proteomes" id="UP000197019"/>
    </source>
</evidence>
<feature type="transmembrane region" description="Helical" evidence="1">
    <location>
        <begin position="131"/>
        <end position="149"/>
    </location>
</feature>
<sequence length="554" mass="62879">MLSWASFLAFFATLGLLLLHPVLRGWFEFLWTDNLETNRYITLCGLIFTLLFSWAITLICSRRPGPWAPRYWTLSLSLFTIYVAVNQLLFRDWEASYPLMDAFTAASFAATLALSPRLIRLHPSNPLTQRIAPLSLALILLLMFPSLLYTSNIAEQFQRKGFQAKLASMNKKSQGLSNCVETNRICDFELLDGSKELLKNMVEQVQWQDSSKLMAKEEDFDTARNALLDSVVMAATHNIHQQMDKASLDSVNLAEFKDILPLAAGLSRLGEDSQAYLAYTSLIDKIIATLKEGTEKLHESSVIYDATDGPWPLNNAFIDKSQKVIAYHRALGNLYHEIGDMVSEEPQYEALSSAYSQHLGWQQAIAELDKSWARHWLVSYIDPQVATNPKSLSDILDLSVFPDLQLSAKDNDGLLGLSKRRAEENIGHSNCEWMPTEDQKEKSLRCRTYSVTGNKVTLRVELRLVYANNNNALMPLRLLYFLPIPSDRPLPTFINEVQDALPVSNRPLNKFLTTSLDEANKDCKLNDQQRPYPPCVKIPKFTGQQQYIRVLLFL</sequence>
<dbReference type="KEGG" id="mpsy:CEK71_21100"/>
<protein>
    <submittedName>
        <fullName evidence="2">Uncharacterized protein</fullName>
    </submittedName>
</protein>
<keyword evidence="1" id="KW-0812">Transmembrane</keyword>
<dbReference type="EMBL" id="CP022129">
    <property type="protein sequence ID" value="ASF48357.1"/>
    <property type="molecule type" value="Genomic_DNA"/>
</dbReference>
<keyword evidence="3" id="KW-1185">Reference proteome</keyword>
<proteinExistence type="predicted"/>
<reference evidence="2 3" key="1">
    <citation type="submission" date="2017-06" db="EMBL/GenBank/DDBJ databases">
        <title>Genome Sequencing of the methanotroph Methylovulum psychrotolerants str. HV10-M2 isolated from a high-altitude environment.</title>
        <authorList>
            <person name="Mateos-Rivera A."/>
        </authorList>
    </citation>
    <scope>NUCLEOTIDE SEQUENCE [LARGE SCALE GENOMIC DNA]</scope>
    <source>
        <strain evidence="2 3">HV10_M2</strain>
    </source>
</reference>
<organism evidence="2 3">
    <name type="scientific">Methylovulum psychrotolerans</name>
    <dbReference type="NCBI Taxonomy" id="1704499"/>
    <lineage>
        <taxon>Bacteria</taxon>
        <taxon>Pseudomonadati</taxon>
        <taxon>Pseudomonadota</taxon>
        <taxon>Gammaproteobacteria</taxon>
        <taxon>Methylococcales</taxon>
        <taxon>Methylococcaceae</taxon>
        <taxon>Methylovulum</taxon>
    </lineage>
</organism>
<gene>
    <name evidence="2" type="ORF">CEK71_21100</name>
</gene>
<feature type="transmembrane region" description="Helical" evidence="1">
    <location>
        <begin position="40"/>
        <end position="59"/>
    </location>
</feature>
<evidence type="ECO:0000256" key="1">
    <source>
        <dbReference type="SAM" id="Phobius"/>
    </source>
</evidence>
<name>A0A1Z4C475_9GAMM</name>
<feature type="transmembrane region" description="Helical" evidence="1">
    <location>
        <begin position="71"/>
        <end position="90"/>
    </location>
</feature>
<dbReference type="Proteomes" id="UP000197019">
    <property type="component" value="Chromosome"/>
</dbReference>
<feature type="transmembrane region" description="Helical" evidence="1">
    <location>
        <begin position="102"/>
        <end position="119"/>
    </location>
</feature>
<accession>A0A1Z4C475</accession>
<keyword evidence="1" id="KW-1133">Transmembrane helix</keyword>
<keyword evidence="1" id="KW-0472">Membrane</keyword>
<dbReference type="AlphaFoldDB" id="A0A1Z4C475"/>